<sequence>MRLNKIISIFLGASMFAFGFLKFFDPFRSWYSVQIETSQLGKTSYALGIIGELAIGLMFLSLTRHRKNLSHDAYHFASLFASVVVIVMMSTGTYVHLHPNVPAEVLPLKVKPPFIPLFFLMAACVNIVMLFKSRNAVPS</sequence>
<gene>
    <name evidence="2" type="ORF">DQQ10_07715</name>
</gene>
<evidence type="ECO:0000313" key="3">
    <source>
        <dbReference type="Proteomes" id="UP000251889"/>
    </source>
</evidence>
<accession>A0A364Y607</accession>
<protein>
    <recommendedName>
        <fullName evidence="4">DUF4149 domain-containing protein</fullName>
    </recommendedName>
</protein>
<keyword evidence="3" id="KW-1185">Reference proteome</keyword>
<proteinExistence type="predicted"/>
<feature type="transmembrane region" description="Helical" evidence="1">
    <location>
        <begin position="44"/>
        <end position="62"/>
    </location>
</feature>
<feature type="transmembrane region" description="Helical" evidence="1">
    <location>
        <begin position="74"/>
        <end position="94"/>
    </location>
</feature>
<dbReference type="OrthoDB" id="4731268at2"/>
<reference evidence="2 3" key="1">
    <citation type="submission" date="2018-06" db="EMBL/GenBank/DDBJ databases">
        <title>Chryseolinea flavus sp. nov., a member of the phylum Bacteroidetes isolated from soil.</title>
        <authorList>
            <person name="Li Y."/>
            <person name="Wang J."/>
        </authorList>
    </citation>
    <scope>NUCLEOTIDE SEQUENCE [LARGE SCALE GENOMIC DNA]</scope>
    <source>
        <strain evidence="2 3">SDU1-6</strain>
    </source>
</reference>
<evidence type="ECO:0000256" key="1">
    <source>
        <dbReference type="SAM" id="Phobius"/>
    </source>
</evidence>
<dbReference type="RefSeq" id="WP_112746277.1">
    <property type="nucleotide sequence ID" value="NZ_QMFY01000003.1"/>
</dbReference>
<keyword evidence="1" id="KW-0812">Transmembrane</keyword>
<keyword evidence="1" id="KW-0472">Membrane</keyword>
<comment type="caution">
    <text evidence="2">The sequence shown here is derived from an EMBL/GenBank/DDBJ whole genome shotgun (WGS) entry which is preliminary data.</text>
</comment>
<dbReference type="Proteomes" id="UP000251889">
    <property type="component" value="Unassembled WGS sequence"/>
</dbReference>
<feature type="transmembrane region" description="Helical" evidence="1">
    <location>
        <begin position="7"/>
        <end position="24"/>
    </location>
</feature>
<dbReference type="AlphaFoldDB" id="A0A364Y607"/>
<evidence type="ECO:0000313" key="2">
    <source>
        <dbReference type="EMBL" id="RAW01538.1"/>
    </source>
</evidence>
<name>A0A364Y607_9BACT</name>
<dbReference type="EMBL" id="QMFY01000003">
    <property type="protein sequence ID" value="RAW01538.1"/>
    <property type="molecule type" value="Genomic_DNA"/>
</dbReference>
<feature type="transmembrane region" description="Helical" evidence="1">
    <location>
        <begin position="114"/>
        <end position="131"/>
    </location>
</feature>
<keyword evidence="1" id="KW-1133">Transmembrane helix</keyword>
<evidence type="ECO:0008006" key="4">
    <source>
        <dbReference type="Google" id="ProtNLM"/>
    </source>
</evidence>
<organism evidence="2 3">
    <name type="scientific">Pseudochryseolinea flava</name>
    <dbReference type="NCBI Taxonomy" id="2059302"/>
    <lineage>
        <taxon>Bacteria</taxon>
        <taxon>Pseudomonadati</taxon>
        <taxon>Bacteroidota</taxon>
        <taxon>Cytophagia</taxon>
        <taxon>Cytophagales</taxon>
        <taxon>Fulvivirgaceae</taxon>
        <taxon>Pseudochryseolinea</taxon>
    </lineage>
</organism>